<feature type="domain" description="Bacterial Pleckstrin homology" evidence="2">
    <location>
        <begin position="39"/>
        <end position="159"/>
    </location>
</feature>
<feature type="region of interest" description="Disordered" evidence="1">
    <location>
        <begin position="1"/>
        <end position="22"/>
    </location>
</feature>
<dbReference type="InterPro" id="IPR037063">
    <property type="entry name" value="PHb_sf"/>
</dbReference>
<reference evidence="3 4" key="1">
    <citation type="journal article" date="2019" name="ACS Chem. Biol.">
        <title>Identification and Mobilization of a Cryptic Antibiotic Biosynthesis Gene Locus from a Human-Pathogenic Nocardia Isolate.</title>
        <authorList>
            <person name="Herisse M."/>
            <person name="Ishida K."/>
            <person name="Porter J.L."/>
            <person name="Howden B."/>
            <person name="Hertweck C."/>
            <person name="Stinear T.P."/>
            <person name="Pidot S.J."/>
        </authorList>
    </citation>
    <scope>NUCLEOTIDE SEQUENCE [LARGE SCALE GENOMIC DNA]</scope>
    <source>
        <strain evidence="3 4">AUSMDU00012717</strain>
    </source>
</reference>
<name>A0A6G9Y5K4_9NOCA</name>
<sequence>MFRRSFVPEEDDGLLDNGCGGRTPASMLARPVEGARTMGLIDGLMGNAGRIDSAKAQQEYARLLGDGEQVRAAYLLVRDAILFTDRRLILIDKQGMTGRRMSYHSIPYRAITHFSVETAGTFDLDAELAIWISGSPEPVQKRFNRQVDIYEVQGLLSHFVAG</sequence>
<evidence type="ECO:0000313" key="4">
    <source>
        <dbReference type="Proteomes" id="UP000503540"/>
    </source>
</evidence>
<keyword evidence="4" id="KW-1185">Reference proteome</keyword>
<dbReference type="AlphaFoldDB" id="A0A6G9Y5K4"/>
<dbReference type="KEGG" id="nah:F5544_02995"/>
<organism evidence="3 4">
    <name type="scientific">Nocardia arthritidis</name>
    <dbReference type="NCBI Taxonomy" id="228602"/>
    <lineage>
        <taxon>Bacteria</taxon>
        <taxon>Bacillati</taxon>
        <taxon>Actinomycetota</taxon>
        <taxon>Actinomycetes</taxon>
        <taxon>Mycobacteriales</taxon>
        <taxon>Nocardiaceae</taxon>
        <taxon>Nocardia</taxon>
    </lineage>
</organism>
<proteinExistence type="predicted"/>
<dbReference type="InterPro" id="IPR012544">
    <property type="entry name" value="PHb"/>
</dbReference>
<dbReference type="Gene3D" id="2.30.29.50">
    <property type="entry name" value="Bacterial Pleckstrin homology domain"/>
    <property type="match status" value="1"/>
</dbReference>
<dbReference type="Pfam" id="PF08000">
    <property type="entry name" value="bPH_1"/>
    <property type="match status" value="1"/>
</dbReference>
<evidence type="ECO:0000313" key="3">
    <source>
        <dbReference type="EMBL" id="QIS08518.1"/>
    </source>
</evidence>
<dbReference type="Proteomes" id="UP000503540">
    <property type="component" value="Chromosome"/>
</dbReference>
<dbReference type="PANTHER" id="PTHR35796:SF3">
    <property type="entry name" value="BHLH DOMAIN-CONTAINING PROTEIN"/>
    <property type="match status" value="1"/>
</dbReference>
<dbReference type="SUPFAM" id="SSF50729">
    <property type="entry name" value="PH domain-like"/>
    <property type="match status" value="1"/>
</dbReference>
<gene>
    <name evidence="3" type="ORF">F5544_02995</name>
</gene>
<dbReference type="CDD" id="cd13225">
    <property type="entry name" value="PH-like_bacteria"/>
    <property type="match status" value="1"/>
</dbReference>
<evidence type="ECO:0000256" key="1">
    <source>
        <dbReference type="SAM" id="MobiDB-lite"/>
    </source>
</evidence>
<accession>A0A6G9Y5K4</accession>
<protein>
    <submittedName>
        <fullName evidence="3">PH domain-containing protein</fullName>
    </submittedName>
</protein>
<dbReference type="EMBL" id="CP046172">
    <property type="protein sequence ID" value="QIS08518.1"/>
    <property type="molecule type" value="Genomic_DNA"/>
</dbReference>
<evidence type="ECO:0000259" key="2">
    <source>
        <dbReference type="Pfam" id="PF08000"/>
    </source>
</evidence>
<dbReference type="PANTHER" id="PTHR35796">
    <property type="entry name" value="HYPOTHETICAL CYTOSOLIC PROTEIN"/>
    <property type="match status" value="1"/>
</dbReference>